<feature type="region of interest" description="Disordered" evidence="1">
    <location>
        <begin position="1"/>
        <end position="30"/>
    </location>
</feature>
<name>A0A918I9G7_9ACTN</name>
<dbReference type="AlphaFoldDB" id="A0A918I9G7"/>
<dbReference type="SUPFAM" id="SSF51989">
    <property type="entry name" value="Glycosyl hydrolases family 6, cellulases"/>
    <property type="match status" value="1"/>
</dbReference>
<evidence type="ECO:0000256" key="1">
    <source>
        <dbReference type="SAM" id="MobiDB-lite"/>
    </source>
</evidence>
<dbReference type="EMBL" id="BMTD01000003">
    <property type="protein sequence ID" value="GGU85346.1"/>
    <property type="molecule type" value="Genomic_DNA"/>
</dbReference>
<protein>
    <submittedName>
        <fullName evidence="2">Uncharacterized protein</fullName>
    </submittedName>
</protein>
<evidence type="ECO:0000313" key="2">
    <source>
        <dbReference type="EMBL" id="GGU85346.1"/>
    </source>
</evidence>
<evidence type="ECO:0000313" key="3">
    <source>
        <dbReference type="Proteomes" id="UP000618795"/>
    </source>
</evidence>
<dbReference type="Gene3D" id="3.20.20.40">
    <property type="entry name" value="1, 4-beta cellobiohydrolase"/>
    <property type="match status" value="1"/>
</dbReference>
<sequence>MDRMCDPTHTGNARANDSMSGALPNAPLSGHWSSARFQQLMRNAYPSLS</sequence>
<reference evidence="2" key="1">
    <citation type="journal article" date="2014" name="Int. J. Syst. Evol. Microbiol.">
        <title>Complete genome sequence of Corynebacterium casei LMG S-19264T (=DSM 44701T), isolated from a smear-ripened cheese.</title>
        <authorList>
            <consortium name="US DOE Joint Genome Institute (JGI-PGF)"/>
            <person name="Walter F."/>
            <person name="Albersmeier A."/>
            <person name="Kalinowski J."/>
            <person name="Ruckert C."/>
        </authorList>
    </citation>
    <scope>NUCLEOTIDE SEQUENCE</scope>
    <source>
        <strain evidence="2">JCM 4369</strain>
    </source>
</reference>
<proteinExistence type="predicted"/>
<dbReference type="InterPro" id="IPR036434">
    <property type="entry name" value="Beta_cellobiohydrolase_sf"/>
</dbReference>
<keyword evidence="3" id="KW-1185">Reference proteome</keyword>
<dbReference type="GO" id="GO:0004553">
    <property type="term" value="F:hydrolase activity, hydrolyzing O-glycosyl compounds"/>
    <property type="evidence" value="ECO:0007669"/>
    <property type="project" value="InterPro"/>
</dbReference>
<comment type="caution">
    <text evidence="2">The sequence shown here is derived from an EMBL/GenBank/DDBJ whole genome shotgun (WGS) entry which is preliminary data.</text>
</comment>
<gene>
    <name evidence="2" type="ORF">GCM10010260_17600</name>
</gene>
<dbReference type="GO" id="GO:0030245">
    <property type="term" value="P:cellulose catabolic process"/>
    <property type="evidence" value="ECO:0007669"/>
    <property type="project" value="InterPro"/>
</dbReference>
<feature type="compositionally biased region" description="Polar residues" evidence="1">
    <location>
        <begin position="9"/>
        <end position="19"/>
    </location>
</feature>
<organism evidence="2 3">
    <name type="scientific">Streptomyces filipinensis</name>
    <dbReference type="NCBI Taxonomy" id="66887"/>
    <lineage>
        <taxon>Bacteria</taxon>
        <taxon>Bacillati</taxon>
        <taxon>Actinomycetota</taxon>
        <taxon>Actinomycetes</taxon>
        <taxon>Kitasatosporales</taxon>
        <taxon>Streptomycetaceae</taxon>
        <taxon>Streptomyces</taxon>
    </lineage>
</organism>
<accession>A0A918I9G7</accession>
<dbReference type="Proteomes" id="UP000618795">
    <property type="component" value="Unassembled WGS sequence"/>
</dbReference>
<reference evidence="2" key="2">
    <citation type="submission" date="2020-09" db="EMBL/GenBank/DDBJ databases">
        <authorList>
            <person name="Sun Q."/>
            <person name="Ohkuma M."/>
        </authorList>
    </citation>
    <scope>NUCLEOTIDE SEQUENCE</scope>
    <source>
        <strain evidence="2">JCM 4369</strain>
    </source>
</reference>